<dbReference type="InterPro" id="IPR018391">
    <property type="entry name" value="PQQ_b-propeller_rpt"/>
</dbReference>
<keyword evidence="4" id="KW-1185">Reference proteome</keyword>
<dbReference type="KEGG" id="mcos:GM418_20480"/>
<organism evidence="3 4">
    <name type="scientific">Maribellus comscasis</name>
    <dbReference type="NCBI Taxonomy" id="2681766"/>
    <lineage>
        <taxon>Bacteria</taxon>
        <taxon>Pseudomonadati</taxon>
        <taxon>Bacteroidota</taxon>
        <taxon>Bacteroidia</taxon>
        <taxon>Marinilabiliales</taxon>
        <taxon>Prolixibacteraceae</taxon>
        <taxon>Maribellus</taxon>
    </lineage>
</organism>
<dbReference type="InterPro" id="IPR002372">
    <property type="entry name" value="PQQ_rpt_dom"/>
</dbReference>
<reference evidence="3 4" key="1">
    <citation type="submission" date="2019-11" db="EMBL/GenBank/DDBJ databases">
        <authorList>
            <person name="Zheng R.K."/>
            <person name="Sun C.M."/>
        </authorList>
    </citation>
    <scope>NUCLEOTIDE SEQUENCE [LARGE SCALE GENOMIC DNA]</scope>
    <source>
        <strain evidence="3 4">WC007</strain>
    </source>
</reference>
<proteinExistence type="predicted"/>
<keyword evidence="1" id="KW-0732">Signal</keyword>
<dbReference type="InterPro" id="IPR011047">
    <property type="entry name" value="Quinoprotein_ADH-like_sf"/>
</dbReference>
<dbReference type="InterPro" id="IPR015943">
    <property type="entry name" value="WD40/YVTN_repeat-like_dom_sf"/>
</dbReference>
<dbReference type="SMART" id="SM00564">
    <property type="entry name" value="PQQ"/>
    <property type="match status" value="4"/>
</dbReference>
<dbReference type="Pfam" id="PF13360">
    <property type="entry name" value="PQQ_2"/>
    <property type="match status" value="1"/>
</dbReference>
<feature type="signal peptide" evidence="1">
    <location>
        <begin position="1"/>
        <end position="19"/>
    </location>
</feature>
<evidence type="ECO:0000259" key="2">
    <source>
        <dbReference type="Pfam" id="PF13360"/>
    </source>
</evidence>
<accession>A0A6I6JXU3</accession>
<feature type="chain" id="PRO_5026178048" evidence="1">
    <location>
        <begin position="20"/>
        <end position="458"/>
    </location>
</feature>
<dbReference type="SUPFAM" id="SSF50998">
    <property type="entry name" value="Quinoprotein alcohol dehydrogenase-like"/>
    <property type="match status" value="1"/>
</dbReference>
<dbReference type="RefSeq" id="WP_158869097.1">
    <property type="nucleotide sequence ID" value="NZ_CP046401.1"/>
</dbReference>
<dbReference type="PANTHER" id="PTHR34512:SF30">
    <property type="entry name" value="OUTER MEMBRANE PROTEIN ASSEMBLY FACTOR BAMB"/>
    <property type="match status" value="1"/>
</dbReference>
<gene>
    <name evidence="3" type="ORF">GM418_20480</name>
</gene>
<dbReference type="PANTHER" id="PTHR34512">
    <property type="entry name" value="CELL SURFACE PROTEIN"/>
    <property type="match status" value="1"/>
</dbReference>
<name>A0A6I6JXU3_9BACT</name>
<dbReference type="AlphaFoldDB" id="A0A6I6JXU3"/>
<evidence type="ECO:0000313" key="3">
    <source>
        <dbReference type="EMBL" id="QGY45958.1"/>
    </source>
</evidence>
<dbReference type="EMBL" id="CP046401">
    <property type="protein sequence ID" value="QGY45958.1"/>
    <property type="molecule type" value="Genomic_DNA"/>
</dbReference>
<evidence type="ECO:0000313" key="4">
    <source>
        <dbReference type="Proteomes" id="UP000428260"/>
    </source>
</evidence>
<sequence length="458" mass="50038">MKKLFFLILILFFSSNIIAQDWPQFMGPDRNCISPETGVLKTWPESGPEILWTVNVGIGYGGPVVKNRKVYLLDRDDETGDIMRCFDITNGNELWNYSYDAAGSVMFPGSRSVPLVDDKHVYSCGPYGDLYCIDVDTHQPVWKVNVWTDFGGDPGNVLSDDTGGRPGGFGRNGNFPTWAISQCPLLYDDLLIIASQAPEAGVVAYNKNTGDVKWKTPNLGLAGYVSPIVVKIDDNDHLVMVTASGGGRGGQPHVPGNVVGIDPLSGEILWEFNDWNCHIPVPSAVDAGNNKLLITGGYELGALMIQVKKEADGSYGTSELFRTEEFGDQTKTPIFYNGYFYAQYGTNNKRDGLTCMNVDGEIMWKTKREPDFNKGSMLIADGMMLATDGSKKLYLIEPNPTEFKSVASVEILGEGAEGGEGIASRVGGRTQNWAPIALADGKLLIRDQSRLLCIKVAE</sequence>
<feature type="domain" description="Pyrrolo-quinoline quinone repeat" evidence="2">
    <location>
        <begin position="80"/>
        <end position="271"/>
    </location>
</feature>
<dbReference type="Gene3D" id="2.130.10.10">
    <property type="entry name" value="YVTN repeat-like/Quinoprotein amine dehydrogenase"/>
    <property type="match status" value="2"/>
</dbReference>
<protein>
    <submittedName>
        <fullName evidence="3">PQQ-binding-like beta-propeller repeat protein</fullName>
    </submittedName>
</protein>
<evidence type="ECO:0000256" key="1">
    <source>
        <dbReference type="SAM" id="SignalP"/>
    </source>
</evidence>
<dbReference type="Proteomes" id="UP000428260">
    <property type="component" value="Chromosome"/>
</dbReference>